<evidence type="ECO:0000256" key="8">
    <source>
        <dbReference type="RuleBase" id="RU003732"/>
    </source>
</evidence>
<dbReference type="PROSITE" id="PS50267">
    <property type="entry name" value="NA_NEUROTRAN_SYMP_3"/>
    <property type="match status" value="1"/>
</dbReference>
<evidence type="ECO:0000256" key="2">
    <source>
        <dbReference type="ARBA" id="ARBA00022448"/>
    </source>
</evidence>
<feature type="binding site" evidence="6">
    <location>
        <position position="304"/>
    </location>
    <ligand>
        <name>Na(+)</name>
        <dbReference type="ChEBI" id="CHEBI:29101"/>
        <label>1</label>
    </ligand>
</feature>
<dbReference type="InterPro" id="IPR037272">
    <property type="entry name" value="SNS_sf"/>
</dbReference>
<feature type="transmembrane region" description="Helical" evidence="10">
    <location>
        <begin position="432"/>
        <end position="457"/>
    </location>
</feature>
<feature type="compositionally biased region" description="Basic and acidic residues" evidence="9">
    <location>
        <begin position="1"/>
        <end position="18"/>
    </location>
</feature>
<dbReference type="Pfam" id="PF00209">
    <property type="entry name" value="SNF"/>
    <property type="match status" value="2"/>
</dbReference>
<dbReference type="SUPFAM" id="SSF161070">
    <property type="entry name" value="SNF-like"/>
    <property type="match status" value="1"/>
</dbReference>
<proteinExistence type="inferred from homology"/>
<feature type="compositionally biased region" description="Basic and acidic residues" evidence="9">
    <location>
        <begin position="29"/>
        <end position="41"/>
    </location>
</feature>
<comment type="subcellular location">
    <subcellularLocation>
        <location evidence="1">Membrane</location>
        <topology evidence="1">Multi-pass membrane protein</topology>
    </subcellularLocation>
</comment>
<evidence type="ECO:0000256" key="4">
    <source>
        <dbReference type="ARBA" id="ARBA00022989"/>
    </source>
</evidence>
<feature type="transmembrane region" description="Helical" evidence="10">
    <location>
        <begin position="248"/>
        <end position="273"/>
    </location>
</feature>
<keyword evidence="6" id="KW-0479">Metal-binding</keyword>
<feature type="disulfide bond" evidence="7">
    <location>
        <begin position="162"/>
        <end position="171"/>
    </location>
</feature>
<keyword evidence="8" id="KW-0769">Symport</keyword>
<feature type="transmembrane region" description="Helical" evidence="10">
    <location>
        <begin position="513"/>
        <end position="532"/>
    </location>
</feature>
<organism evidence="11 12">
    <name type="scientific">Cyprinus carpio</name>
    <name type="common">Common carp</name>
    <dbReference type="NCBI Taxonomy" id="7962"/>
    <lineage>
        <taxon>Eukaryota</taxon>
        <taxon>Metazoa</taxon>
        <taxon>Chordata</taxon>
        <taxon>Craniata</taxon>
        <taxon>Vertebrata</taxon>
        <taxon>Euteleostomi</taxon>
        <taxon>Actinopterygii</taxon>
        <taxon>Neopterygii</taxon>
        <taxon>Teleostei</taxon>
        <taxon>Ostariophysi</taxon>
        <taxon>Cypriniformes</taxon>
        <taxon>Cyprinidae</taxon>
        <taxon>Cyprininae</taxon>
        <taxon>Cyprinus</taxon>
    </lineage>
</organism>
<comment type="similarity">
    <text evidence="8">Belongs to the sodium:neurotransmitter symporter (SNF) (TC 2.A.22) family.</text>
</comment>
<feature type="transmembrane region" description="Helical" evidence="10">
    <location>
        <begin position="352"/>
        <end position="372"/>
    </location>
</feature>
<keyword evidence="7" id="KW-1015">Disulfide bond</keyword>
<keyword evidence="3 8" id="KW-0812">Transmembrane</keyword>
<dbReference type="PANTHER" id="PTHR11616:SF141">
    <property type="entry name" value="SODIUM- AND CHLORIDE-DEPENDENT TAURINE TRANSPORTER"/>
    <property type="match status" value="1"/>
</dbReference>
<accession>A0A8C2B9B7</accession>
<name>A0A8C2B9B7_CYPCA</name>
<feature type="binding site" evidence="6">
    <location>
        <position position="56"/>
    </location>
    <ligand>
        <name>Na(+)</name>
        <dbReference type="ChEBI" id="CHEBI:29101"/>
        <label>1</label>
    </ligand>
</feature>
<dbReference type="PANTHER" id="PTHR11616">
    <property type="entry name" value="SODIUM/CHLORIDE DEPENDENT TRANSPORTER"/>
    <property type="match status" value="1"/>
</dbReference>
<evidence type="ECO:0000256" key="10">
    <source>
        <dbReference type="SAM" id="Phobius"/>
    </source>
</evidence>
<keyword evidence="2 8" id="KW-0813">Transport</keyword>
<evidence type="ECO:0000256" key="3">
    <source>
        <dbReference type="ARBA" id="ARBA00022692"/>
    </source>
</evidence>
<dbReference type="GO" id="GO:0005369">
    <property type="term" value="F:taurine:sodium symporter activity"/>
    <property type="evidence" value="ECO:0007669"/>
    <property type="project" value="TreeGrafter"/>
</dbReference>
<dbReference type="InterPro" id="IPR000175">
    <property type="entry name" value="Na/ntran_symport"/>
</dbReference>
<dbReference type="PROSITE" id="PS00754">
    <property type="entry name" value="NA_NEUROTRAN_SYMP_2"/>
    <property type="match status" value="1"/>
</dbReference>
<evidence type="ECO:0000256" key="9">
    <source>
        <dbReference type="SAM" id="MobiDB-lite"/>
    </source>
</evidence>
<dbReference type="GO" id="GO:0005886">
    <property type="term" value="C:plasma membrane"/>
    <property type="evidence" value="ECO:0007669"/>
    <property type="project" value="TreeGrafter"/>
</dbReference>
<evidence type="ECO:0000256" key="1">
    <source>
        <dbReference type="ARBA" id="ARBA00004141"/>
    </source>
</evidence>
<evidence type="ECO:0000256" key="5">
    <source>
        <dbReference type="ARBA" id="ARBA00023136"/>
    </source>
</evidence>
<feature type="transmembrane region" description="Helical" evidence="10">
    <location>
        <begin position="293"/>
        <end position="315"/>
    </location>
</feature>
<reference evidence="11" key="1">
    <citation type="submission" date="2025-08" db="UniProtKB">
        <authorList>
            <consortium name="Ensembl"/>
        </authorList>
    </citation>
    <scope>IDENTIFICATION</scope>
</reference>
<evidence type="ECO:0000313" key="12">
    <source>
        <dbReference type="Proteomes" id="UP000694700"/>
    </source>
</evidence>
<dbReference type="PRINTS" id="PR00176">
    <property type="entry name" value="NANEUSMPORT"/>
</dbReference>
<feature type="binding site" evidence="6">
    <location>
        <position position="63"/>
    </location>
    <ligand>
        <name>Na(+)</name>
        <dbReference type="ChEBI" id="CHEBI:29101"/>
        <label>1</label>
    </ligand>
</feature>
<feature type="transmembrane region" description="Helical" evidence="10">
    <location>
        <begin position="221"/>
        <end position="239"/>
    </location>
</feature>
<feature type="transmembrane region" description="Helical" evidence="10">
    <location>
        <begin position="80"/>
        <end position="101"/>
    </location>
</feature>
<feature type="transmembrane region" description="Helical" evidence="10">
    <location>
        <begin position="402"/>
        <end position="420"/>
    </location>
</feature>
<dbReference type="GO" id="GO:0042995">
    <property type="term" value="C:cell projection"/>
    <property type="evidence" value="ECO:0007669"/>
    <property type="project" value="TreeGrafter"/>
</dbReference>
<feature type="binding site" evidence="6">
    <location>
        <position position="59"/>
    </location>
    <ligand>
        <name>Na(+)</name>
        <dbReference type="ChEBI" id="CHEBI:29101"/>
        <label>1</label>
    </ligand>
</feature>
<protein>
    <recommendedName>
        <fullName evidence="8">Transporter</fullName>
    </recommendedName>
</protein>
<feature type="transmembrane region" description="Helical" evidence="10">
    <location>
        <begin position="122"/>
        <end position="150"/>
    </location>
</feature>
<keyword evidence="5 10" id="KW-0472">Membrane</keyword>
<feature type="binding site" evidence="6">
    <location>
        <position position="370"/>
    </location>
    <ligand>
        <name>Na(+)</name>
        <dbReference type="ChEBI" id="CHEBI:29101"/>
        <label>1</label>
    </ligand>
</feature>
<feature type="transmembrane region" description="Helical" evidence="10">
    <location>
        <begin position="327"/>
        <end position="346"/>
    </location>
</feature>
<evidence type="ECO:0000313" key="11">
    <source>
        <dbReference type="Ensembl" id="ENSCCRP00015115690.1"/>
    </source>
</evidence>
<dbReference type="PROSITE" id="PS00610">
    <property type="entry name" value="NA_NEUROTRAN_SYMP_1"/>
    <property type="match status" value="1"/>
</dbReference>
<evidence type="ECO:0000256" key="7">
    <source>
        <dbReference type="PIRSR" id="PIRSR600175-2"/>
    </source>
</evidence>
<keyword evidence="6" id="KW-0915">Sodium</keyword>
<dbReference type="Proteomes" id="UP000694700">
    <property type="component" value="Unplaced"/>
</dbReference>
<dbReference type="AlphaFoldDB" id="A0A8C2B9B7"/>
<dbReference type="Ensembl" id="ENSCCRT00015119347.1">
    <property type="protein sequence ID" value="ENSCCRP00015115690.1"/>
    <property type="gene ID" value="ENSCCRG00015044227.1"/>
</dbReference>
<sequence>MAQKEKLQCLKDFHKDTLKPSPGKSPGTRPEDEAEGKAPQREKWASKLDFVLSVAGGFVGLGNVWRFPYLCYKNGGGAFLIPYFIFLFGGGLPVFFLEVALGQFTSEGGITCWGKLCPIFTGIGYASIVIVSLLNIYYIVILAWGLYYLLQCFQHELPWARCRHSWNTANCVEDTVRKNKSLWLSANVTSLTNLTSPVTEFWERNVLSISSGIDEVGGLKWELALCLLAVWIICFFCIWKGVKSTGKVVYFTATFPFLMLIVLLVRGVTLPGAAEGIKFYLYPNLTRLKDPEVWIDAGTQIFFSYAICLGAMTSLGSYNKYKYNSICCLFILQTLCVCPGLAFIAYPKAVTMMPLPTVWAILFFIMLLLLGLDSQFVEVEGQITSLVDLYPSLLRKGYRREIFIAVICVISYLLGLTMVTKGGMYVFQLFDYYAASGVCLLWVAFFECVAVAWVYGADNFYDAIEDMIGYRPNGWMKWSWMLITPVLCVGCFVFSLVKYKPLTYNKFYEYPDWSIGLGWALALASMISASPAGPQRHPHLHQTQPHHRRNYYVRLSKRDSYILPLLSSPMGDPVFPLVPHPSPPFLSLALH</sequence>
<feature type="region of interest" description="Disordered" evidence="9">
    <location>
        <begin position="1"/>
        <end position="41"/>
    </location>
</feature>
<feature type="transmembrane region" description="Helical" evidence="10">
    <location>
        <begin position="478"/>
        <end position="497"/>
    </location>
</feature>
<dbReference type="GO" id="GO:0005332">
    <property type="term" value="F:gamma-aminobutyric acid:sodium:chloride symporter activity"/>
    <property type="evidence" value="ECO:0007669"/>
    <property type="project" value="TreeGrafter"/>
</dbReference>
<feature type="binding site" evidence="6">
    <location>
        <position position="374"/>
    </location>
    <ligand>
        <name>Na(+)</name>
        <dbReference type="ChEBI" id="CHEBI:29101"/>
        <label>1</label>
    </ligand>
</feature>
<feature type="binding site" evidence="6">
    <location>
        <position position="373"/>
    </location>
    <ligand>
        <name>Na(+)</name>
        <dbReference type="ChEBI" id="CHEBI:29101"/>
        <label>1</label>
    </ligand>
</feature>
<evidence type="ECO:0000256" key="6">
    <source>
        <dbReference type="PIRSR" id="PIRSR600175-1"/>
    </source>
</evidence>
<dbReference type="GO" id="GO:0046872">
    <property type="term" value="F:metal ion binding"/>
    <property type="evidence" value="ECO:0007669"/>
    <property type="project" value="UniProtKB-KW"/>
</dbReference>
<feature type="transmembrane region" description="Helical" evidence="10">
    <location>
        <begin position="50"/>
        <end position="68"/>
    </location>
</feature>
<keyword evidence="4 10" id="KW-1133">Transmembrane helix</keyword>